<comment type="caution">
    <text evidence="12">The sequence shown here is derived from an EMBL/GenBank/DDBJ whole genome shotgun (WGS) entry which is preliminary data.</text>
</comment>
<name>A0A2G8SBC0_9APHY</name>
<evidence type="ECO:0000256" key="10">
    <source>
        <dbReference type="SAM" id="Phobius"/>
    </source>
</evidence>
<feature type="transmembrane region" description="Helical" evidence="10">
    <location>
        <begin position="175"/>
        <end position="194"/>
    </location>
</feature>
<sequence>MGIPTNRRAVLLATFVAFASHRTTYREGFLFGYDIGVISVSLAGVHGACAWTILMAQPQGCLIMDDFVQRFGQQQADGTWVLSSSRQSIITSLLSAGTFVGALAQAFTSDRFGRRGSILIWSGIFTIGTAIQTSTVHSIAQITIGRFIAGLGVGALSAIVPLYNGETAPKAMRGMLLVLYQLQIIVGIFLSYIIDLGTHFIDGPASWRIPVGLQLAWGAILLSGIFFLPESPRHLLGTGKDAEARRVVADLNGLPEDDPIVVELIEELEFGIRAENEGGKATWLECFSERNLLWKRTINGIMLQFIQQLNGQNFYYYYGDTFFKSAGTNLDPYSIQAILGGVSVVGTVPALYLIETWGRRNSLLTGSVMEATCAIIAGLVGHFTLAPTGTPADQLTARNRRGGDTLIAFAVLHVFSFSIFWGPTPWVYLGESFPLRVRPKAIALGSASNWIWNFLLSFFAPRIAERIGPLILLIFFGMLVFGFVYVYLFIPETKGLSLEEVDEMYRSGVKPWNSAGWRPSEKHIHDKDNATTEVREVNEKADLESA</sequence>
<dbReference type="AlphaFoldDB" id="A0A2G8SBC0"/>
<comment type="subcellular location">
    <subcellularLocation>
        <location evidence="1">Membrane</location>
        <topology evidence="1">Multi-pass membrane protein</topology>
    </subcellularLocation>
</comment>
<feature type="transmembrane region" description="Helical" evidence="10">
    <location>
        <begin position="441"/>
        <end position="461"/>
    </location>
</feature>
<feature type="transmembrane region" description="Helical" evidence="10">
    <location>
        <begin position="467"/>
        <end position="490"/>
    </location>
</feature>
<feature type="transmembrane region" description="Helical" evidence="10">
    <location>
        <begin position="32"/>
        <end position="54"/>
    </location>
</feature>
<feature type="transmembrane region" description="Helical" evidence="10">
    <location>
        <begin position="366"/>
        <end position="386"/>
    </location>
</feature>
<evidence type="ECO:0000256" key="7">
    <source>
        <dbReference type="ARBA" id="ARBA00049119"/>
    </source>
</evidence>
<dbReference type="Gene3D" id="1.20.1250.20">
    <property type="entry name" value="MFS general substrate transporter like domains"/>
    <property type="match status" value="1"/>
</dbReference>
<evidence type="ECO:0000313" key="13">
    <source>
        <dbReference type="Proteomes" id="UP000230002"/>
    </source>
</evidence>
<dbReference type="CDD" id="cd17356">
    <property type="entry name" value="MFS_HXT"/>
    <property type="match status" value="1"/>
</dbReference>
<feature type="transmembrane region" description="Helical" evidence="10">
    <location>
        <begin position="119"/>
        <end position="140"/>
    </location>
</feature>
<evidence type="ECO:0000256" key="1">
    <source>
        <dbReference type="ARBA" id="ARBA00004141"/>
    </source>
</evidence>
<keyword evidence="3 8" id="KW-0813">Transport</keyword>
<dbReference type="PROSITE" id="PS50850">
    <property type="entry name" value="MFS"/>
    <property type="match status" value="1"/>
</dbReference>
<dbReference type="InterPro" id="IPR036259">
    <property type="entry name" value="MFS_trans_sf"/>
</dbReference>
<accession>A0A2G8SBC0</accession>
<feature type="transmembrane region" description="Helical" evidence="10">
    <location>
        <begin position="147"/>
        <end position="163"/>
    </location>
</feature>
<evidence type="ECO:0000256" key="4">
    <source>
        <dbReference type="ARBA" id="ARBA00022692"/>
    </source>
</evidence>
<feature type="domain" description="Major facilitator superfamily (MFS) profile" evidence="11">
    <location>
        <begin position="20"/>
        <end position="494"/>
    </location>
</feature>
<gene>
    <name evidence="12" type="ORF">GSI_05761</name>
</gene>
<dbReference type="NCBIfam" id="TIGR00879">
    <property type="entry name" value="SP"/>
    <property type="match status" value="1"/>
</dbReference>
<protein>
    <submittedName>
        <fullName evidence="12">MFS general substrate transporter</fullName>
    </submittedName>
</protein>
<feature type="transmembrane region" description="Helical" evidence="10">
    <location>
        <begin position="406"/>
        <end position="429"/>
    </location>
</feature>
<keyword evidence="4 10" id="KW-0812">Transmembrane</keyword>
<evidence type="ECO:0000256" key="6">
    <source>
        <dbReference type="ARBA" id="ARBA00023136"/>
    </source>
</evidence>
<evidence type="ECO:0000256" key="9">
    <source>
        <dbReference type="SAM" id="MobiDB-lite"/>
    </source>
</evidence>
<comment type="similarity">
    <text evidence="2 8">Belongs to the major facilitator superfamily. Sugar transporter (TC 2.A.1.1) family.</text>
</comment>
<dbReference type="InterPro" id="IPR050360">
    <property type="entry name" value="MFS_Sugar_Transporters"/>
</dbReference>
<evidence type="ECO:0000256" key="2">
    <source>
        <dbReference type="ARBA" id="ARBA00010992"/>
    </source>
</evidence>
<evidence type="ECO:0000259" key="11">
    <source>
        <dbReference type="PROSITE" id="PS50850"/>
    </source>
</evidence>
<dbReference type="Pfam" id="PF00083">
    <property type="entry name" value="Sugar_tr"/>
    <property type="match status" value="1"/>
</dbReference>
<keyword evidence="6 10" id="KW-0472">Membrane</keyword>
<feature type="transmembrane region" description="Helical" evidence="10">
    <location>
        <begin position="333"/>
        <end position="354"/>
    </location>
</feature>
<dbReference type="OrthoDB" id="2241241at2759"/>
<dbReference type="PRINTS" id="PR00171">
    <property type="entry name" value="SUGRTRNSPORT"/>
</dbReference>
<evidence type="ECO:0000256" key="3">
    <source>
        <dbReference type="ARBA" id="ARBA00022448"/>
    </source>
</evidence>
<feature type="transmembrane region" description="Helical" evidence="10">
    <location>
        <begin position="206"/>
        <end position="228"/>
    </location>
</feature>
<evidence type="ECO:0000313" key="12">
    <source>
        <dbReference type="EMBL" id="PIL31065.1"/>
    </source>
</evidence>
<evidence type="ECO:0000256" key="5">
    <source>
        <dbReference type="ARBA" id="ARBA00022989"/>
    </source>
</evidence>
<feature type="region of interest" description="Disordered" evidence="9">
    <location>
        <begin position="520"/>
        <end position="546"/>
    </location>
</feature>
<dbReference type="PANTHER" id="PTHR48022:SF91">
    <property type="entry name" value="MAJOR FACILITATOR SUPERFAMILY (MFS) PROFILE DOMAIN-CONTAINING PROTEIN-RELATED"/>
    <property type="match status" value="1"/>
</dbReference>
<keyword evidence="13" id="KW-1185">Reference proteome</keyword>
<feature type="transmembrane region" description="Helical" evidence="10">
    <location>
        <begin position="89"/>
        <end position="107"/>
    </location>
</feature>
<proteinExistence type="inferred from homology"/>
<dbReference type="Proteomes" id="UP000230002">
    <property type="component" value="Unassembled WGS sequence"/>
</dbReference>
<dbReference type="GO" id="GO:0016020">
    <property type="term" value="C:membrane"/>
    <property type="evidence" value="ECO:0007669"/>
    <property type="project" value="UniProtKB-SubCell"/>
</dbReference>
<keyword evidence="5 10" id="KW-1133">Transmembrane helix</keyword>
<dbReference type="PANTHER" id="PTHR48022">
    <property type="entry name" value="PLASTIDIC GLUCOSE TRANSPORTER 4"/>
    <property type="match status" value="1"/>
</dbReference>
<dbReference type="InterPro" id="IPR005829">
    <property type="entry name" value="Sugar_transporter_CS"/>
</dbReference>
<dbReference type="EMBL" id="AYKW01000012">
    <property type="protein sequence ID" value="PIL31065.1"/>
    <property type="molecule type" value="Genomic_DNA"/>
</dbReference>
<dbReference type="SUPFAM" id="SSF103473">
    <property type="entry name" value="MFS general substrate transporter"/>
    <property type="match status" value="1"/>
</dbReference>
<dbReference type="InterPro" id="IPR005828">
    <property type="entry name" value="MFS_sugar_transport-like"/>
</dbReference>
<comment type="catalytic activity">
    <reaction evidence="7">
        <text>myo-inositol(out) + H(+)(out) = myo-inositol(in) + H(+)(in)</text>
        <dbReference type="Rhea" id="RHEA:60364"/>
        <dbReference type="ChEBI" id="CHEBI:15378"/>
        <dbReference type="ChEBI" id="CHEBI:17268"/>
    </reaction>
</comment>
<organism evidence="12 13">
    <name type="scientific">Ganoderma sinense ZZ0214-1</name>
    <dbReference type="NCBI Taxonomy" id="1077348"/>
    <lineage>
        <taxon>Eukaryota</taxon>
        <taxon>Fungi</taxon>
        <taxon>Dikarya</taxon>
        <taxon>Basidiomycota</taxon>
        <taxon>Agaricomycotina</taxon>
        <taxon>Agaricomycetes</taxon>
        <taxon>Polyporales</taxon>
        <taxon>Polyporaceae</taxon>
        <taxon>Ganoderma</taxon>
    </lineage>
</organism>
<dbReference type="GO" id="GO:0005351">
    <property type="term" value="F:carbohydrate:proton symporter activity"/>
    <property type="evidence" value="ECO:0007669"/>
    <property type="project" value="TreeGrafter"/>
</dbReference>
<dbReference type="STRING" id="1077348.A0A2G8SBC0"/>
<dbReference type="InterPro" id="IPR020846">
    <property type="entry name" value="MFS_dom"/>
</dbReference>
<dbReference type="InterPro" id="IPR003663">
    <property type="entry name" value="Sugar/inositol_transpt"/>
</dbReference>
<reference evidence="12 13" key="1">
    <citation type="journal article" date="2015" name="Sci. Rep.">
        <title>Chromosome-level genome map provides insights into diverse defense mechanisms in the medicinal fungus Ganoderma sinense.</title>
        <authorList>
            <person name="Zhu Y."/>
            <person name="Xu J."/>
            <person name="Sun C."/>
            <person name="Zhou S."/>
            <person name="Xu H."/>
            <person name="Nelson D.R."/>
            <person name="Qian J."/>
            <person name="Song J."/>
            <person name="Luo H."/>
            <person name="Xiang L."/>
            <person name="Li Y."/>
            <person name="Xu Z."/>
            <person name="Ji A."/>
            <person name="Wang L."/>
            <person name="Lu S."/>
            <person name="Hayward A."/>
            <person name="Sun W."/>
            <person name="Li X."/>
            <person name="Schwartz D.C."/>
            <person name="Wang Y."/>
            <person name="Chen S."/>
        </authorList>
    </citation>
    <scope>NUCLEOTIDE SEQUENCE [LARGE SCALE GENOMIC DNA]</scope>
    <source>
        <strain evidence="12 13">ZZ0214-1</strain>
    </source>
</reference>
<dbReference type="PROSITE" id="PS00217">
    <property type="entry name" value="SUGAR_TRANSPORT_2"/>
    <property type="match status" value="1"/>
</dbReference>
<evidence type="ECO:0000256" key="8">
    <source>
        <dbReference type="RuleBase" id="RU003346"/>
    </source>
</evidence>